<dbReference type="EMBL" id="JBJQOH010000004">
    <property type="protein sequence ID" value="KAL3690037.1"/>
    <property type="molecule type" value="Genomic_DNA"/>
</dbReference>
<protein>
    <submittedName>
        <fullName evidence="2">Uncharacterized protein</fullName>
    </submittedName>
</protein>
<feature type="compositionally biased region" description="Polar residues" evidence="1">
    <location>
        <begin position="133"/>
        <end position="146"/>
    </location>
</feature>
<keyword evidence="3" id="KW-1185">Reference proteome</keyword>
<feature type="region of interest" description="Disordered" evidence="1">
    <location>
        <begin position="1"/>
        <end position="146"/>
    </location>
</feature>
<reference evidence="2 3" key="1">
    <citation type="submission" date="2024-09" db="EMBL/GenBank/DDBJ databases">
        <title>Chromosome-scale assembly of Riccia sorocarpa.</title>
        <authorList>
            <person name="Paukszto L."/>
        </authorList>
    </citation>
    <scope>NUCLEOTIDE SEQUENCE [LARGE SCALE GENOMIC DNA]</scope>
    <source>
        <strain evidence="2">LP-2024</strain>
        <tissue evidence="2">Aerial parts of the thallus</tissue>
    </source>
</reference>
<sequence>MWEERRDKFRQTDKSPASNVLPDARSSKSSEVAKGSAQPANNINSIGAPEKSGGSSLSVKDNLDKAENPDPMEPADPNAGFILVSGRRGKGGNTGSVGRSPRTKSSNSFDALADLEVEVPAASKETEDKGSPADSNQVKDPGSSSQIMVVNSSLLAPKAIAPIIENPGRDIRSPSSPPPETLLSLSENTLDKLPEHLPDQANALAVIPIGYLGPWDELTDEEMPEFQTRGVKGCPEEDIRHTPDRGNDSKRRKKITNPRSEAGTVLSNRDYGTHEYYVEDRRKMFKSVM</sequence>
<comment type="caution">
    <text evidence="2">The sequence shown here is derived from an EMBL/GenBank/DDBJ whole genome shotgun (WGS) entry which is preliminary data.</text>
</comment>
<feature type="compositionally biased region" description="Basic and acidic residues" evidence="1">
    <location>
        <begin position="234"/>
        <end position="249"/>
    </location>
</feature>
<feature type="compositionally biased region" description="Basic and acidic residues" evidence="1">
    <location>
        <begin position="1"/>
        <end position="13"/>
    </location>
</feature>
<feature type="region of interest" description="Disordered" evidence="1">
    <location>
        <begin position="221"/>
        <end position="267"/>
    </location>
</feature>
<evidence type="ECO:0000256" key="1">
    <source>
        <dbReference type="SAM" id="MobiDB-lite"/>
    </source>
</evidence>
<feature type="region of interest" description="Disordered" evidence="1">
    <location>
        <begin position="166"/>
        <end position="196"/>
    </location>
</feature>
<dbReference type="Proteomes" id="UP001633002">
    <property type="component" value="Unassembled WGS sequence"/>
</dbReference>
<proteinExistence type="predicted"/>
<evidence type="ECO:0000313" key="2">
    <source>
        <dbReference type="EMBL" id="KAL3690037.1"/>
    </source>
</evidence>
<name>A0ABD3HHI0_9MARC</name>
<accession>A0ABD3HHI0</accession>
<organism evidence="2 3">
    <name type="scientific">Riccia sorocarpa</name>
    <dbReference type="NCBI Taxonomy" id="122646"/>
    <lineage>
        <taxon>Eukaryota</taxon>
        <taxon>Viridiplantae</taxon>
        <taxon>Streptophyta</taxon>
        <taxon>Embryophyta</taxon>
        <taxon>Marchantiophyta</taxon>
        <taxon>Marchantiopsida</taxon>
        <taxon>Marchantiidae</taxon>
        <taxon>Marchantiales</taxon>
        <taxon>Ricciaceae</taxon>
        <taxon>Riccia</taxon>
    </lineage>
</organism>
<evidence type="ECO:0000313" key="3">
    <source>
        <dbReference type="Proteomes" id="UP001633002"/>
    </source>
</evidence>
<gene>
    <name evidence="2" type="ORF">R1sor_016346</name>
</gene>
<dbReference type="AlphaFoldDB" id="A0ABD3HHI0"/>